<keyword evidence="3" id="KW-0343">GTPase activation</keyword>
<dbReference type="PANTHER" id="PTHR10980">
    <property type="entry name" value="RHO GDP-DISSOCIATION INHIBITOR"/>
    <property type="match status" value="1"/>
</dbReference>
<organism evidence="6 7">
    <name type="scientific">Podila minutissima</name>
    <dbReference type="NCBI Taxonomy" id="64525"/>
    <lineage>
        <taxon>Eukaryota</taxon>
        <taxon>Fungi</taxon>
        <taxon>Fungi incertae sedis</taxon>
        <taxon>Mucoromycota</taxon>
        <taxon>Mortierellomycotina</taxon>
        <taxon>Mortierellomycetes</taxon>
        <taxon>Mortierellales</taxon>
        <taxon>Mortierellaceae</taxon>
        <taxon>Podila</taxon>
    </lineage>
</organism>
<reference evidence="6" key="1">
    <citation type="journal article" date="2020" name="Fungal Divers.">
        <title>Resolving the Mortierellaceae phylogeny through synthesis of multi-gene phylogenetics and phylogenomics.</title>
        <authorList>
            <person name="Vandepol N."/>
            <person name="Liber J."/>
            <person name="Desiro A."/>
            <person name="Na H."/>
            <person name="Kennedy M."/>
            <person name="Barry K."/>
            <person name="Grigoriev I.V."/>
            <person name="Miller A.N."/>
            <person name="O'Donnell K."/>
            <person name="Stajich J.E."/>
            <person name="Bonito G."/>
        </authorList>
    </citation>
    <scope>NUCLEOTIDE SEQUENCE</scope>
    <source>
        <strain evidence="6">NVP1</strain>
    </source>
</reference>
<feature type="region of interest" description="Disordered" evidence="5">
    <location>
        <begin position="1"/>
        <end position="38"/>
    </location>
</feature>
<dbReference type="PRINTS" id="PR00492">
    <property type="entry name" value="RHOGDI"/>
</dbReference>
<comment type="caution">
    <text evidence="6">The sequence shown here is derived from an EMBL/GenBank/DDBJ whole genome shotgun (WGS) entry which is preliminary data.</text>
</comment>
<dbReference type="GO" id="GO:0005096">
    <property type="term" value="F:GTPase activator activity"/>
    <property type="evidence" value="ECO:0007669"/>
    <property type="project" value="UniProtKB-KW"/>
</dbReference>
<evidence type="ECO:0000256" key="5">
    <source>
        <dbReference type="SAM" id="MobiDB-lite"/>
    </source>
</evidence>
<dbReference type="InterPro" id="IPR024792">
    <property type="entry name" value="RhoGDI_dom_sf"/>
</dbReference>
<dbReference type="GO" id="GO:0005829">
    <property type="term" value="C:cytosol"/>
    <property type="evidence" value="ECO:0007669"/>
    <property type="project" value="TreeGrafter"/>
</dbReference>
<proteinExistence type="inferred from homology"/>
<dbReference type="Pfam" id="PF02115">
    <property type="entry name" value="Rho_GDI"/>
    <property type="match status" value="1"/>
</dbReference>
<dbReference type="SUPFAM" id="SSF81296">
    <property type="entry name" value="E set domains"/>
    <property type="match status" value="1"/>
</dbReference>
<evidence type="ECO:0000313" key="6">
    <source>
        <dbReference type="EMBL" id="KAF9329295.1"/>
    </source>
</evidence>
<name>A0A9P5SGV0_9FUNG</name>
<evidence type="ECO:0000256" key="3">
    <source>
        <dbReference type="ARBA" id="ARBA00022468"/>
    </source>
</evidence>
<evidence type="ECO:0000256" key="2">
    <source>
        <dbReference type="ARBA" id="ARBA00009758"/>
    </source>
</evidence>
<dbReference type="AlphaFoldDB" id="A0A9P5SGV0"/>
<dbReference type="GO" id="GO:0007266">
    <property type="term" value="P:Rho protein signal transduction"/>
    <property type="evidence" value="ECO:0007669"/>
    <property type="project" value="InterPro"/>
</dbReference>
<dbReference type="PANTHER" id="PTHR10980:SF3">
    <property type="entry name" value="LD16419P"/>
    <property type="match status" value="1"/>
</dbReference>
<comment type="similarity">
    <text evidence="2">Belongs to the Rho GDI family.</text>
</comment>
<gene>
    <name evidence="6" type="ORF">BG006_007590</name>
</gene>
<dbReference type="InterPro" id="IPR000406">
    <property type="entry name" value="Rho_GDI"/>
</dbReference>
<comment type="subcellular location">
    <subcellularLocation>
        <location evidence="1">Cytoplasm</location>
    </subcellularLocation>
</comment>
<dbReference type="EMBL" id="JAAAUY010000487">
    <property type="protein sequence ID" value="KAF9329295.1"/>
    <property type="molecule type" value="Genomic_DNA"/>
</dbReference>
<dbReference type="GO" id="GO:0016020">
    <property type="term" value="C:membrane"/>
    <property type="evidence" value="ECO:0007669"/>
    <property type="project" value="TreeGrafter"/>
</dbReference>
<evidence type="ECO:0000313" key="7">
    <source>
        <dbReference type="Proteomes" id="UP000696485"/>
    </source>
</evidence>
<protein>
    <recommendedName>
        <fullName evidence="8">Rho GDP-dissociation inhibitor</fullName>
    </recommendedName>
</protein>
<keyword evidence="4" id="KW-0963">Cytoplasm</keyword>
<evidence type="ECO:0000256" key="4">
    <source>
        <dbReference type="ARBA" id="ARBA00022490"/>
    </source>
</evidence>
<dbReference type="Gene3D" id="2.70.50.30">
    <property type="entry name" value="Coagulation Factor XIII, subunit A, domain 1"/>
    <property type="match status" value="1"/>
</dbReference>
<dbReference type="Proteomes" id="UP000696485">
    <property type="component" value="Unassembled WGS sequence"/>
</dbReference>
<keyword evidence="7" id="KW-1185">Reference proteome</keyword>
<evidence type="ECO:0008006" key="8">
    <source>
        <dbReference type="Google" id="ProtNLM"/>
    </source>
</evidence>
<dbReference type="GO" id="GO:0005094">
    <property type="term" value="F:Rho GDP-dissociation inhibitor activity"/>
    <property type="evidence" value="ECO:0007669"/>
    <property type="project" value="InterPro"/>
</dbReference>
<accession>A0A9P5SGV0</accession>
<dbReference type="FunFam" id="2.70.50.30:FF:000004">
    <property type="entry name" value="Rho GDP-dissociation inhibitor 1"/>
    <property type="match status" value="1"/>
</dbReference>
<sequence length="214" mass="23711">MLQHPYAPADTEPMNHGNIDDDDDFLPDSDSKYRPGTKKSVSEYLALDAEDPSLAAWKASLLGNSSSLEDSIPTSPENTTNVTLLQLALEVAGRPDVVVDLAGLTEEQLAQTVFTIKEGVEYRIKVQFHVRTGILSGLKYLQSVRRLGVTVDRTSEMVGSYAAQREPITVRFAPEEAPAGVLARGNYEVLSQFVDDDGVVHKRFQWAFEIQKDW</sequence>
<dbReference type="InterPro" id="IPR014756">
    <property type="entry name" value="Ig_E-set"/>
</dbReference>
<evidence type="ECO:0000256" key="1">
    <source>
        <dbReference type="ARBA" id="ARBA00004496"/>
    </source>
</evidence>